<dbReference type="GO" id="GO:0016301">
    <property type="term" value="F:kinase activity"/>
    <property type="evidence" value="ECO:0007669"/>
    <property type="project" value="UniProtKB-KW"/>
</dbReference>
<feature type="non-terminal residue" evidence="2">
    <location>
        <position position="1"/>
    </location>
</feature>
<organism evidence="2 3">
    <name type="scientific">Ophiophagus hannah</name>
    <name type="common">King cobra</name>
    <name type="synonym">Naja hannah</name>
    <dbReference type="NCBI Taxonomy" id="8665"/>
    <lineage>
        <taxon>Eukaryota</taxon>
        <taxon>Metazoa</taxon>
        <taxon>Chordata</taxon>
        <taxon>Craniata</taxon>
        <taxon>Vertebrata</taxon>
        <taxon>Euteleostomi</taxon>
        <taxon>Lepidosauria</taxon>
        <taxon>Squamata</taxon>
        <taxon>Bifurcata</taxon>
        <taxon>Unidentata</taxon>
        <taxon>Episquamata</taxon>
        <taxon>Toxicofera</taxon>
        <taxon>Serpentes</taxon>
        <taxon>Colubroidea</taxon>
        <taxon>Elapidae</taxon>
        <taxon>Elapinae</taxon>
        <taxon>Ophiophagus</taxon>
    </lineage>
</organism>
<gene>
    <name evidence="2" type="primary">baz1b</name>
    <name evidence="2" type="ORF">L345_15132</name>
</gene>
<sequence>PQTSRKSAVRRSAGKEAVGGGWVGIAHACVEGVHCLLGDGTRARACKRVLDLDVIAYLQQLALSTMITPASPVLLIPFVRGSTIMDGSGQSQEIVPLKLPPSMFVEILSHPGHGCPRELLVGVFLLPEAPLGFRKKKNRAWEGHAAPLYAPFWDIPGLRRASGGGLLPKDSSEAQEENKTQSMGGTRSTPPHSILGPSWPQKRLGGGGVLLPEGSSEVQEEKKQSMGGTCSTPHALFWDLPGLRRASGGGSGRQKMEGGAEPLPPFFALLRFSKGNSGTVDSSIGQAGQATQRLGWGCGQPELTTGSVTHAKSSLPVLPIRCKPAECHHGFASF</sequence>
<dbReference type="Proteomes" id="UP000018936">
    <property type="component" value="Unassembled WGS sequence"/>
</dbReference>
<keyword evidence="2" id="KW-0418">Kinase</keyword>
<feature type="compositionally biased region" description="Basic and acidic residues" evidence="1">
    <location>
        <begin position="170"/>
        <end position="179"/>
    </location>
</feature>
<dbReference type="AlphaFoldDB" id="V8NC44"/>
<feature type="region of interest" description="Disordered" evidence="1">
    <location>
        <begin position="163"/>
        <end position="231"/>
    </location>
</feature>
<reference evidence="2 3" key="1">
    <citation type="journal article" date="2013" name="Proc. Natl. Acad. Sci. U.S.A.">
        <title>The king cobra genome reveals dynamic gene evolution and adaptation in the snake venom system.</title>
        <authorList>
            <person name="Vonk F.J."/>
            <person name="Casewell N.R."/>
            <person name="Henkel C.V."/>
            <person name="Heimberg A.M."/>
            <person name="Jansen H.J."/>
            <person name="McCleary R.J."/>
            <person name="Kerkkamp H.M."/>
            <person name="Vos R.A."/>
            <person name="Guerreiro I."/>
            <person name="Calvete J.J."/>
            <person name="Wuster W."/>
            <person name="Woods A.E."/>
            <person name="Logan J.M."/>
            <person name="Harrison R.A."/>
            <person name="Castoe T.A."/>
            <person name="de Koning A.P."/>
            <person name="Pollock D.D."/>
            <person name="Yandell M."/>
            <person name="Calderon D."/>
            <person name="Renjifo C."/>
            <person name="Currier R.B."/>
            <person name="Salgado D."/>
            <person name="Pla D."/>
            <person name="Sanz L."/>
            <person name="Hyder A.S."/>
            <person name="Ribeiro J.M."/>
            <person name="Arntzen J.W."/>
            <person name="van den Thillart G.E."/>
            <person name="Boetzer M."/>
            <person name="Pirovano W."/>
            <person name="Dirks R.P."/>
            <person name="Spaink H.P."/>
            <person name="Duboule D."/>
            <person name="McGlinn E."/>
            <person name="Kini R.M."/>
            <person name="Richardson M.K."/>
        </authorList>
    </citation>
    <scope>NUCLEOTIDE SEQUENCE</scope>
    <source>
        <tissue evidence="2">Blood</tissue>
    </source>
</reference>
<accession>V8NC44</accession>
<proteinExistence type="predicted"/>
<protein>
    <submittedName>
        <fullName evidence="2">Tyrosine-protein kinase BAZ1B</fullName>
    </submittedName>
</protein>
<name>V8NC44_OPHHA</name>
<feature type="non-terminal residue" evidence="2">
    <location>
        <position position="334"/>
    </location>
</feature>
<evidence type="ECO:0000313" key="2">
    <source>
        <dbReference type="EMBL" id="ETE59142.1"/>
    </source>
</evidence>
<evidence type="ECO:0000256" key="1">
    <source>
        <dbReference type="SAM" id="MobiDB-lite"/>
    </source>
</evidence>
<dbReference type="EMBL" id="AZIM01005844">
    <property type="protein sequence ID" value="ETE59142.1"/>
    <property type="molecule type" value="Genomic_DNA"/>
</dbReference>
<feature type="compositionally biased region" description="Polar residues" evidence="1">
    <location>
        <begin position="180"/>
        <end position="191"/>
    </location>
</feature>
<comment type="caution">
    <text evidence="2">The sequence shown here is derived from an EMBL/GenBank/DDBJ whole genome shotgun (WGS) entry which is preliminary data.</text>
</comment>
<keyword evidence="3" id="KW-1185">Reference proteome</keyword>
<keyword evidence="2" id="KW-0808">Transferase</keyword>
<evidence type="ECO:0000313" key="3">
    <source>
        <dbReference type="Proteomes" id="UP000018936"/>
    </source>
</evidence>